<dbReference type="Proteomes" id="UP000649617">
    <property type="component" value="Unassembled WGS sequence"/>
</dbReference>
<dbReference type="AlphaFoldDB" id="A0A812XXG4"/>
<feature type="non-terminal residue" evidence="2">
    <location>
        <position position="1"/>
    </location>
</feature>
<gene>
    <name evidence="2" type="ORF">SPIL2461_LOCUS21556</name>
</gene>
<evidence type="ECO:0000256" key="1">
    <source>
        <dbReference type="SAM" id="MobiDB-lite"/>
    </source>
</evidence>
<feature type="compositionally biased region" description="Basic and acidic residues" evidence="1">
    <location>
        <begin position="1"/>
        <end position="12"/>
    </location>
</feature>
<feature type="non-terminal residue" evidence="2">
    <location>
        <position position="100"/>
    </location>
</feature>
<feature type="region of interest" description="Disordered" evidence="1">
    <location>
        <begin position="76"/>
        <end position="100"/>
    </location>
</feature>
<evidence type="ECO:0000313" key="2">
    <source>
        <dbReference type="EMBL" id="CAE7746451.1"/>
    </source>
</evidence>
<accession>A0A812XXG4</accession>
<protein>
    <submittedName>
        <fullName evidence="2">Uncharacterized protein</fullName>
    </submittedName>
</protein>
<evidence type="ECO:0000313" key="3">
    <source>
        <dbReference type="Proteomes" id="UP000649617"/>
    </source>
</evidence>
<name>A0A812XXG4_SYMPI</name>
<proteinExistence type="predicted"/>
<organism evidence="2 3">
    <name type="scientific">Symbiodinium pilosum</name>
    <name type="common">Dinoflagellate</name>
    <dbReference type="NCBI Taxonomy" id="2952"/>
    <lineage>
        <taxon>Eukaryota</taxon>
        <taxon>Sar</taxon>
        <taxon>Alveolata</taxon>
        <taxon>Dinophyceae</taxon>
        <taxon>Suessiales</taxon>
        <taxon>Symbiodiniaceae</taxon>
        <taxon>Symbiodinium</taxon>
    </lineage>
</organism>
<feature type="compositionally biased region" description="Basic residues" evidence="1">
    <location>
        <begin position="13"/>
        <end position="29"/>
    </location>
</feature>
<keyword evidence="3" id="KW-1185">Reference proteome</keyword>
<sequence>GSGCRNDDGEHHIGHRRDGRLFPQHRRARGGQQLHNSVLPGAVFCWNQRCRLPPCCLLGQVHPRCFQQSAELPSGPSRYARFHPESKEASASPGSYGAGL</sequence>
<comment type="caution">
    <text evidence="2">The sequence shown here is derived from an EMBL/GenBank/DDBJ whole genome shotgun (WGS) entry which is preliminary data.</text>
</comment>
<feature type="region of interest" description="Disordered" evidence="1">
    <location>
        <begin position="1"/>
        <end position="33"/>
    </location>
</feature>
<dbReference type="EMBL" id="CAJNIZ010046359">
    <property type="protein sequence ID" value="CAE7746451.1"/>
    <property type="molecule type" value="Genomic_DNA"/>
</dbReference>
<reference evidence="2" key="1">
    <citation type="submission" date="2021-02" db="EMBL/GenBank/DDBJ databases">
        <authorList>
            <person name="Dougan E. K."/>
            <person name="Rhodes N."/>
            <person name="Thang M."/>
            <person name="Chan C."/>
        </authorList>
    </citation>
    <scope>NUCLEOTIDE SEQUENCE</scope>
</reference>